<keyword evidence="3" id="KW-1185">Reference proteome</keyword>
<keyword evidence="1" id="KW-0472">Membrane</keyword>
<evidence type="ECO:0000313" key="3">
    <source>
        <dbReference type="Proteomes" id="UP000317199"/>
    </source>
</evidence>
<dbReference type="Proteomes" id="UP000317199">
    <property type="component" value="Chromosome"/>
</dbReference>
<dbReference type="OrthoDB" id="5298127at2"/>
<evidence type="ECO:0000313" key="2">
    <source>
        <dbReference type="EMBL" id="QDH71710.1"/>
    </source>
</evidence>
<organism evidence="2 3">
    <name type="scientific">Marilutibacter alkalisoli</name>
    <dbReference type="NCBI Taxonomy" id="2591633"/>
    <lineage>
        <taxon>Bacteria</taxon>
        <taxon>Pseudomonadati</taxon>
        <taxon>Pseudomonadota</taxon>
        <taxon>Gammaproteobacteria</taxon>
        <taxon>Lysobacterales</taxon>
        <taxon>Lysobacteraceae</taxon>
        <taxon>Marilutibacter</taxon>
    </lineage>
</organism>
<dbReference type="InterPro" id="IPR013362">
    <property type="entry name" value="Pilus_4_PilV"/>
</dbReference>
<dbReference type="NCBIfam" id="TIGR02523">
    <property type="entry name" value="type_IV_pilV"/>
    <property type="match status" value="1"/>
</dbReference>
<name>A0A514BWF0_9GAMM</name>
<accession>A0A514BWF0</accession>
<gene>
    <name evidence="2" type="primary">pilV</name>
    <name evidence="2" type="ORF">FKV23_04445</name>
</gene>
<reference evidence="2 3" key="1">
    <citation type="submission" date="2019-06" db="EMBL/GenBank/DDBJ databases">
        <title>Lysobacter alkalisoli sp. nov. isolated from saline-alkali soil.</title>
        <authorList>
            <person name="Sun J.-Q."/>
            <person name="Xu L."/>
        </authorList>
    </citation>
    <scope>NUCLEOTIDE SEQUENCE [LARGE SCALE GENOMIC DNA]</scope>
    <source>
        <strain evidence="2 3">SJ-36</strain>
    </source>
</reference>
<evidence type="ECO:0000256" key="1">
    <source>
        <dbReference type="SAM" id="Phobius"/>
    </source>
</evidence>
<sequence length="150" mass="15635">MRTRARDFRARRQHGASLIEVMVAVLVMAVGLLGIAALQTVALRNSQSSMERTQAVIQSYSILDAMRANVSAARAGSYDRGRTCAPVAGAGQVEADLNLWIGALGQTVGSSACGAIDCDGDNVCTVTVSWDESRGTAGAAAMSIETTSRL</sequence>
<proteinExistence type="predicted"/>
<protein>
    <submittedName>
        <fullName evidence="2">Type IV pilus modification protein PilV</fullName>
    </submittedName>
</protein>
<dbReference type="InterPro" id="IPR012902">
    <property type="entry name" value="N_methyl_site"/>
</dbReference>
<dbReference type="NCBIfam" id="TIGR02532">
    <property type="entry name" value="IV_pilin_GFxxxE"/>
    <property type="match status" value="1"/>
</dbReference>
<feature type="transmembrane region" description="Helical" evidence="1">
    <location>
        <begin position="21"/>
        <end position="42"/>
    </location>
</feature>
<dbReference type="AlphaFoldDB" id="A0A514BWF0"/>
<dbReference type="Pfam" id="PF07963">
    <property type="entry name" value="N_methyl"/>
    <property type="match status" value="1"/>
</dbReference>
<keyword evidence="1" id="KW-0812">Transmembrane</keyword>
<dbReference type="KEGG" id="lyj:FKV23_04445"/>
<dbReference type="EMBL" id="CP041242">
    <property type="protein sequence ID" value="QDH71710.1"/>
    <property type="molecule type" value="Genomic_DNA"/>
</dbReference>
<keyword evidence="1" id="KW-1133">Transmembrane helix</keyword>